<feature type="signal peptide" evidence="1">
    <location>
        <begin position="1"/>
        <end position="26"/>
    </location>
</feature>
<accession>A0A849VQG6</accession>
<feature type="chain" id="PRO_5032350048" evidence="1">
    <location>
        <begin position="27"/>
        <end position="90"/>
    </location>
</feature>
<reference evidence="2 3" key="1">
    <citation type="submission" date="2020-05" db="EMBL/GenBank/DDBJ databases">
        <authorList>
            <person name="Kim M.K."/>
        </authorList>
    </citation>
    <scope>NUCLEOTIDE SEQUENCE [LARGE SCALE GENOMIC DNA]</scope>
    <source>
        <strain evidence="2 3">BT25</strain>
    </source>
</reference>
<keyword evidence="3" id="KW-1185">Reference proteome</keyword>
<name>A0A849VQG6_9HYPH</name>
<organism evidence="2 3">
    <name type="scientific">Phyllobacterium pellucidum</name>
    <dbReference type="NCBI Taxonomy" id="2740464"/>
    <lineage>
        <taxon>Bacteria</taxon>
        <taxon>Pseudomonadati</taxon>
        <taxon>Pseudomonadota</taxon>
        <taxon>Alphaproteobacteria</taxon>
        <taxon>Hyphomicrobiales</taxon>
        <taxon>Phyllobacteriaceae</taxon>
        <taxon>Phyllobacterium</taxon>
    </lineage>
</organism>
<evidence type="ECO:0000313" key="2">
    <source>
        <dbReference type="EMBL" id="NTS32182.1"/>
    </source>
</evidence>
<sequence length="90" mass="9824">MKVTSNLRTLGLGALAAVALTQPGNASPEAPVAVENLRAIDRLGQIRSDYLKAIGKPELAEEPDSTQIAQWQNFPNFGNFPNWANGWQNY</sequence>
<dbReference type="AlphaFoldDB" id="A0A849VQG6"/>
<comment type="caution">
    <text evidence="2">The sequence shown here is derived from an EMBL/GenBank/DDBJ whole genome shotgun (WGS) entry which is preliminary data.</text>
</comment>
<dbReference type="Proteomes" id="UP000550508">
    <property type="component" value="Unassembled WGS sequence"/>
</dbReference>
<protein>
    <submittedName>
        <fullName evidence="2">Uncharacterized protein</fullName>
    </submittedName>
</protein>
<proteinExistence type="predicted"/>
<gene>
    <name evidence="2" type="ORF">HQ945_13035</name>
</gene>
<evidence type="ECO:0000256" key="1">
    <source>
        <dbReference type="SAM" id="SignalP"/>
    </source>
</evidence>
<keyword evidence="1" id="KW-0732">Signal</keyword>
<dbReference type="RefSeq" id="WP_153668313.1">
    <property type="nucleotide sequence ID" value="NZ_JABUMX010000002.1"/>
</dbReference>
<evidence type="ECO:0000313" key="3">
    <source>
        <dbReference type="Proteomes" id="UP000550508"/>
    </source>
</evidence>
<dbReference type="EMBL" id="JABUMX010000002">
    <property type="protein sequence ID" value="NTS32182.1"/>
    <property type="molecule type" value="Genomic_DNA"/>
</dbReference>